<reference evidence="1 2" key="1">
    <citation type="journal article" date="2016" name="Nat. Commun.">
        <title>Thousands of microbial genomes shed light on interconnected biogeochemical processes in an aquifer system.</title>
        <authorList>
            <person name="Anantharaman K."/>
            <person name="Brown C.T."/>
            <person name="Hug L.A."/>
            <person name="Sharon I."/>
            <person name="Castelle C.J."/>
            <person name="Probst A.J."/>
            <person name="Thomas B.C."/>
            <person name="Singh A."/>
            <person name="Wilkins M.J."/>
            <person name="Karaoz U."/>
            <person name="Brodie E.L."/>
            <person name="Williams K.H."/>
            <person name="Hubbard S.S."/>
            <person name="Banfield J.F."/>
        </authorList>
    </citation>
    <scope>NUCLEOTIDE SEQUENCE [LARGE SCALE GENOMIC DNA]</scope>
</reference>
<protein>
    <recommendedName>
        <fullName evidence="3">MULE transposase domain-containing protein</fullName>
    </recommendedName>
</protein>
<name>A0A1G2DF14_9BACT</name>
<gene>
    <name evidence="1" type="ORF">A2942_03865</name>
</gene>
<dbReference type="AlphaFoldDB" id="A0A1G2DF14"/>
<evidence type="ECO:0008006" key="3">
    <source>
        <dbReference type="Google" id="ProtNLM"/>
    </source>
</evidence>
<sequence>MHNPRPINLVVDTTFFGSKKAYQWGVTVFRDAQEKENLWWKFVTEERLSHYWEGKEYLGSLGYTFLSVTCDGFSGLVKLFSGIPVQFCHFHQKQIIRRYVTQHPREVVGHELLDLVSVLTYTTQPIFTHRLSLYIEKYRSFLNEMTPNLYSHKTLYTHKKLRSAIFSIQRNLPYLFTYQKYSTPSIPPTTNTLEGHYSHIKDVVRIHRGLSLHLKQKMIHSILLNSSIAKKKNPHP</sequence>
<accession>A0A1G2DF14</accession>
<comment type="caution">
    <text evidence="1">The sequence shown here is derived from an EMBL/GenBank/DDBJ whole genome shotgun (WGS) entry which is preliminary data.</text>
</comment>
<dbReference type="Proteomes" id="UP000178534">
    <property type="component" value="Unassembled WGS sequence"/>
</dbReference>
<organism evidence="1 2">
    <name type="scientific">Candidatus Lloydbacteria bacterium RIFCSPLOWO2_01_FULL_50_20</name>
    <dbReference type="NCBI Taxonomy" id="1798665"/>
    <lineage>
        <taxon>Bacteria</taxon>
        <taxon>Candidatus Lloydiibacteriota</taxon>
    </lineage>
</organism>
<proteinExistence type="predicted"/>
<dbReference type="STRING" id="1798665.A2942_03865"/>
<dbReference type="EMBL" id="MHLP01000026">
    <property type="protein sequence ID" value="OGZ12237.1"/>
    <property type="molecule type" value="Genomic_DNA"/>
</dbReference>
<evidence type="ECO:0000313" key="2">
    <source>
        <dbReference type="Proteomes" id="UP000178534"/>
    </source>
</evidence>
<evidence type="ECO:0000313" key="1">
    <source>
        <dbReference type="EMBL" id="OGZ12237.1"/>
    </source>
</evidence>